<organism evidence="10">
    <name type="scientific">Narcissus tazetta subsp. chinensis</name>
    <dbReference type="NCBI Taxonomy" id="391288"/>
    <lineage>
        <taxon>Eukaryota</taxon>
        <taxon>Viridiplantae</taxon>
        <taxon>Streptophyta</taxon>
        <taxon>Embryophyta</taxon>
        <taxon>Tracheophyta</taxon>
        <taxon>Spermatophyta</taxon>
        <taxon>Magnoliopsida</taxon>
        <taxon>Liliopsida</taxon>
        <taxon>Asparagales</taxon>
        <taxon>Amaryllidaceae</taxon>
        <taxon>Amaryllidoideae</taxon>
        <taxon>Narcissus</taxon>
    </lineage>
</organism>
<keyword evidence="7" id="KW-0175">Coiled coil</keyword>
<evidence type="ECO:0000313" key="10">
    <source>
        <dbReference type="EMBL" id="AIZ00535.1"/>
    </source>
</evidence>
<dbReference type="GO" id="GO:0051707">
    <property type="term" value="P:response to other organism"/>
    <property type="evidence" value="ECO:0007669"/>
    <property type="project" value="UniProtKB-ARBA"/>
</dbReference>
<feature type="compositionally biased region" description="Basic and acidic residues" evidence="8">
    <location>
        <begin position="138"/>
        <end position="149"/>
    </location>
</feature>
<name>A0A0A7H7T0_NARTA</name>
<feature type="region of interest" description="Disordered" evidence="8">
    <location>
        <begin position="98"/>
        <end position="159"/>
    </location>
</feature>
<feature type="coiled-coil region" evidence="7">
    <location>
        <begin position="44"/>
        <end position="78"/>
    </location>
</feature>
<dbReference type="PROSITE" id="PS50811">
    <property type="entry name" value="WRKY"/>
    <property type="match status" value="1"/>
</dbReference>
<dbReference type="InterPro" id="IPR036576">
    <property type="entry name" value="WRKY_dom_sf"/>
</dbReference>
<dbReference type="SUPFAM" id="SSF118290">
    <property type="entry name" value="WRKY DNA-binding domain"/>
    <property type="match status" value="1"/>
</dbReference>
<evidence type="ECO:0000259" key="9">
    <source>
        <dbReference type="PROSITE" id="PS50811"/>
    </source>
</evidence>
<proteinExistence type="evidence at transcript level"/>
<comment type="similarity">
    <text evidence="2">Belongs to the WRKY group II-a family.</text>
</comment>
<keyword evidence="6" id="KW-0539">Nucleus</keyword>
<feature type="compositionally biased region" description="Polar residues" evidence="8">
    <location>
        <begin position="232"/>
        <end position="266"/>
    </location>
</feature>
<dbReference type="SMART" id="SM00774">
    <property type="entry name" value="WRKY"/>
    <property type="match status" value="1"/>
</dbReference>
<dbReference type="PANTHER" id="PTHR31429:SF3">
    <property type="entry name" value="WRKY TRANSCRIPTION FACTOR 40-RELATED"/>
    <property type="match status" value="1"/>
</dbReference>
<dbReference type="AlphaFoldDB" id="A0A0A7H7T0"/>
<dbReference type="InterPro" id="IPR003657">
    <property type="entry name" value="WRKY_dom"/>
</dbReference>
<dbReference type="FunFam" id="2.20.25.80:FF:000008">
    <property type="entry name" value="WRKY transcription factor 40"/>
    <property type="match status" value="1"/>
</dbReference>
<dbReference type="InterPro" id="IPR044810">
    <property type="entry name" value="WRKY_plant"/>
</dbReference>
<dbReference type="PANTHER" id="PTHR31429">
    <property type="entry name" value="WRKY TRANSCRIPTION FACTOR 36-RELATED"/>
    <property type="match status" value="1"/>
</dbReference>
<keyword evidence="4" id="KW-0238">DNA-binding</keyword>
<dbReference type="Gene3D" id="2.20.25.80">
    <property type="entry name" value="WRKY domain"/>
    <property type="match status" value="1"/>
</dbReference>
<feature type="region of interest" description="Disordered" evidence="8">
    <location>
        <begin position="221"/>
        <end position="277"/>
    </location>
</feature>
<feature type="compositionally biased region" description="Low complexity" evidence="8">
    <location>
        <begin position="98"/>
        <end position="112"/>
    </location>
</feature>
<dbReference type="GO" id="GO:0003700">
    <property type="term" value="F:DNA-binding transcription factor activity"/>
    <property type="evidence" value="ECO:0007669"/>
    <property type="project" value="InterPro"/>
</dbReference>
<sequence>MEFSCFDSSSINLDLNIGYRDNSKSLVMKEEMGFLPPMRKGLVKEEVTLQVSSLEEELIRMNEENKSLTEKLATIQESYNILYNKLLDYRMMINNNNNNNTSSEEIAAEATSPTRKRKRSEGCNIESTVNGGSTESDDSCKRIREEPRPKISKRCVQTDPSDASLVVKDGYQWRKYGQKVTRDNPRPRAYFRCSFAPVCPVKKRVQRSAEDRTILVATYEGEHTHPSPSPTEPLNNVNTNSGSSLVVTLDSTRSQPQPSARQTVERMSTPEMESPEFQRRLAEEMASSLTKDPSFAAALASAISGRFQQLSPDRSY</sequence>
<evidence type="ECO:0000256" key="6">
    <source>
        <dbReference type="ARBA" id="ARBA00023242"/>
    </source>
</evidence>
<keyword evidence="5" id="KW-0804">Transcription</keyword>
<dbReference type="GO" id="GO:0043565">
    <property type="term" value="F:sequence-specific DNA binding"/>
    <property type="evidence" value="ECO:0007669"/>
    <property type="project" value="InterPro"/>
</dbReference>
<accession>A0A0A7H7T0</accession>
<reference evidence="10" key="1">
    <citation type="submission" date="2014-09" db="EMBL/GenBank/DDBJ databases">
        <title>Cloning and Expression Analysis of WRKY Transcription Factor Gene from Narcissus tazetta var. chinensis.</title>
        <authorList>
            <person name="Li H."/>
        </authorList>
    </citation>
    <scope>NUCLEOTIDE SEQUENCE</scope>
</reference>
<evidence type="ECO:0000256" key="7">
    <source>
        <dbReference type="SAM" id="Coils"/>
    </source>
</evidence>
<keyword evidence="3" id="KW-0805">Transcription regulation</keyword>
<comment type="subcellular location">
    <subcellularLocation>
        <location evidence="1">Nucleus</location>
    </subcellularLocation>
</comment>
<dbReference type="GO" id="GO:0005634">
    <property type="term" value="C:nucleus"/>
    <property type="evidence" value="ECO:0007669"/>
    <property type="project" value="UniProtKB-SubCell"/>
</dbReference>
<dbReference type="EMBL" id="KM516169">
    <property type="protein sequence ID" value="AIZ00535.1"/>
    <property type="molecule type" value="mRNA"/>
</dbReference>
<evidence type="ECO:0000256" key="2">
    <source>
        <dbReference type="ARBA" id="ARBA00008189"/>
    </source>
</evidence>
<evidence type="ECO:0000256" key="3">
    <source>
        <dbReference type="ARBA" id="ARBA00023015"/>
    </source>
</evidence>
<evidence type="ECO:0000256" key="1">
    <source>
        <dbReference type="ARBA" id="ARBA00004123"/>
    </source>
</evidence>
<feature type="compositionally biased region" description="Polar residues" evidence="8">
    <location>
        <begin position="125"/>
        <end position="134"/>
    </location>
</feature>
<evidence type="ECO:0000256" key="4">
    <source>
        <dbReference type="ARBA" id="ARBA00023125"/>
    </source>
</evidence>
<dbReference type="Pfam" id="PF03106">
    <property type="entry name" value="WRKY"/>
    <property type="match status" value="1"/>
</dbReference>
<evidence type="ECO:0000256" key="8">
    <source>
        <dbReference type="SAM" id="MobiDB-lite"/>
    </source>
</evidence>
<feature type="domain" description="WRKY" evidence="9">
    <location>
        <begin position="162"/>
        <end position="228"/>
    </location>
</feature>
<evidence type="ECO:0000256" key="5">
    <source>
        <dbReference type="ARBA" id="ARBA00023163"/>
    </source>
</evidence>
<protein>
    <submittedName>
        <fullName evidence="10">Transcription factor WRKY40</fullName>
    </submittedName>
</protein>